<comment type="similarity">
    <text evidence="1">Belongs to the ABC transporter superfamily.</text>
</comment>
<feature type="domain" description="ABC transporter" evidence="7">
    <location>
        <begin position="9"/>
        <end position="254"/>
    </location>
</feature>
<dbReference type="PROSITE" id="PS00211">
    <property type="entry name" value="ABC_TRANSPORTER_1"/>
    <property type="match status" value="1"/>
</dbReference>
<dbReference type="EMBL" id="BMIF01000006">
    <property type="protein sequence ID" value="GGA68134.1"/>
    <property type="molecule type" value="Genomic_DNA"/>
</dbReference>
<dbReference type="InterPro" id="IPR003439">
    <property type="entry name" value="ABC_transporter-like_ATP-bd"/>
</dbReference>
<dbReference type="PROSITE" id="PS50893">
    <property type="entry name" value="ABC_TRANSPORTER_2"/>
    <property type="match status" value="2"/>
</dbReference>
<dbReference type="InterPro" id="IPR027417">
    <property type="entry name" value="P-loop_NTPase"/>
</dbReference>
<dbReference type="AlphaFoldDB" id="A0A916RSH0"/>
<evidence type="ECO:0000313" key="8">
    <source>
        <dbReference type="EMBL" id="GGA68134.1"/>
    </source>
</evidence>
<dbReference type="PANTHER" id="PTHR43790:SF9">
    <property type="entry name" value="GALACTOFURANOSE TRANSPORTER ATP-BINDING PROTEIN YTFR"/>
    <property type="match status" value="1"/>
</dbReference>
<dbReference type="CDD" id="cd03215">
    <property type="entry name" value="ABC_Carb_Monos_II"/>
    <property type="match status" value="1"/>
</dbReference>
<gene>
    <name evidence="8" type="primary">rbsA</name>
    <name evidence="8" type="ORF">GCM10011385_22440</name>
</gene>
<reference evidence="8" key="1">
    <citation type="journal article" date="2014" name="Int. J. Syst. Evol. Microbiol.">
        <title>Complete genome sequence of Corynebacterium casei LMG S-19264T (=DSM 44701T), isolated from a smear-ripened cheese.</title>
        <authorList>
            <consortium name="US DOE Joint Genome Institute (JGI-PGF)"/>
            <person name="Walter F."/>
            <person name="Albersmeier A."/>
            <person name="Kalinowski J."/>
            <person name="Ruckert C."/>
        </authorList>
    </citation>
    <scope>NUCLEOTIDE SEQUENCE</scope>
    <source>
        <strain evidence="8">CGMCC 1.15320</strain>
    </source>
</reference>
<evidence type="ECO:0000256" key="3">
    <source>
        <dbReference type="ARBA" id="ARBA00022597"/>
    </source>
</evidence>
<evidence type="ECO:0000256" key="2">
    <source>
        <dbReference type="ARBA" id="ARBA00022448"/>
    </source>
</evidence>
<sequence>MTSQVVPRLEIRGLTKTFGGVHALSRADLVVMPGEIHGLLGKNGSGKSTLIKILSGFHKPDEGTLHIDGKPVALPIPLGRSEKIGLAFVHQNLGLLPDATVLENLILGDDARSGRWFVNWTAEAERARRLFDQYHIKLDPMAQVADLSPVKRAQLAIVRAADRVSSHSDQASPGVLILDEPTPFLPIEDVRELFSMMRRLRDSGVSIIFVSHDIDEVKEITDRATVLRDGHVIGTFESANTDRRDIVAAIVGRALTQERLVGDVSGPSAPLLTVMGANGGTVRDLSFDVRPGEILGLTGLIGSGYDEVPSLLAGAQKALSGQLRINGEVYDLARLRPSDAIGAGISFIPADRPIKGLALDISLTENAMLPLAVRGEGRFRLDHGKRQQTTAGLIERFVVKANAPQQAASELSGGNQQKLLLAKWLQLGPKLILLDEPTQGIDVGARREIYERLLEACRNGAAVICATSEFEQLEQIAHRVLVFERGRVKAQLRGSEVTKSSIEASCYGETRTHEPADA</sequence>
<evidence type="ECO:0000256" key="4">
    <source>
        <dbReference type="ARBA" id="ARBA00022737"/>
    </source>
</evidence>
<keyword evidence="5" id="KW-0547">Nucleotide-binding</keyword>
<keyword evidence="2" id="KW-0813">Transport</keyword>
<evidence type="ECO:0000259" key="7">
    <source>
        <dbReference type="PROSITE" id="PS50893"/>
    </source>
</evidence>
<evidence type="ECO:0000256" key="5">
    <source>
        <dbReference type="ARBA" id="ARBA00022741"/>
    </source>
</evidence>
<protein>
    <submittedName>
        <fullName evidence="8">Ribose import ATP-binding protein RbsA</fullName>
    </submittedName>
</protein>
<comment type="caution">
    <text evidence="8">The sequence shown here is derived from an EMBL/GenBank/DDBJ whole genome shotgun (WGS) entry which is preliminary data.</text>
</comment>
<dbReference type="InterPro" id="IPR050107">
    <property type="entry name" value="ABC_carbohydrate_import_ATPase"/>
</dbReference>
<dbReference type="GO" id="GO:0005524">
    <property type="term" value="F:ATP binding"/>
    <property type="evidence" value="ECO:0007669"/>
    <property type="project" value="UniProtKB-KW"/>
</dbReference>
<evidence type="ECO:0000256" key="1">
    <source>
        <dbReference type="ARBA" id="ARBA00005417"/>
    </source>
</evidence>
<evidence type="ECO:0000313" key="9">
    <source>
        <dbReference type="Proteomes" id="UP000636264"/>
    </source>
</evidence>
<name>A0A916RSH0_9HYPH</name>
<dbReference type="GO" id="GO:0016887">
    <property type="term" value="F:ATP hydrolysis activity"/>
    <property type="evidence" value="ECO:0007669"/>
    <property type="project" value="InterPro"/>
</dbReference>
<keyword evidence="6 8" id="KW-0067">ATP-binding</keyword>
<dbReference type="PANTHER" id="PTHR43790">
    <property type="entry name" value="CARBOHYDRATE TRANSPORT ATP-BINDING PROTEIN MG119-RELATED"/>
    <property type="match status" value="1"/>
</dbReference>
<accession>A0A916RSH0</accession>
<dbReference type="SUPFAM" id="SSF52540">
    <property type="entry name" value="P-loop containing nucleoside triphosphate hydrolases"/>
    <property type="match status" value="2"/>
</dbReference>
<keyword evidence="4" id="KW-0677">Repeat</keyword>
<keyword evidence="3" id="KW-0762">Sugar transport</keyword>
<proteinExistence type="inferred from homology"/>
<dbReference type="InterPro" id="IPR003593">
    <property type="entry name" value="AAA+_ATPase"/>
</dbReference>
<keyword evidence="9" id="KW-1185">Reference proteome</keyword>
<dbReference type="RefSeq" id="WP_188721150.1">
    <property type="nucleotide sequence ID" value="NZ_BMIF01000006.1"/>
</dbReference>
<dbReference type="Gene3D" id="3.40.50.300">
    <property type="entry name" value="P-loop containing nucleotide triphosphate hydrolases"/>
    <property type="match status" value="2"/>
</dbReference>
<dbReference type="Pfam" id="PF00005">
    <property type="entry name" value="ABC_tran"/>
    <property type="match status" value="2"/>
</dbReference>
<reference evidence="8" key="2">
    <citation type="submission" date="2020-09" db="EMBL/GenBank/DDBJ databases">
        <authorList>
            <person name="Sun Q."/>
            <person name="Zhou Y."/>
        </authorList>
    </citation>
    <scope>NUCLEOTIDE SEQUENCE</scope>
    <source>
        <strain evidence="8">CGMCC 1.15320</strain>
    </source>
</reference>
<dbReference type="CDD" id="cd03216">
    <property type="entry name" value="ABC_Carb_Monos_I"/>
    <property type="match status" value="1"/>
</dbReference>
<dbReference type="SMART" id="SM00382">
    <property type="entry name" value="AAA"/>
    <property type="match status" value="2"/>
</dbReference>
<feature type="domain" description="ABC transporter" evidence="7">
    <location>
        <begin position="255"/>
        <end position="510"/>
    </location>
</feature>
<dbReference type="InterPro" id="IPR017871">
    <property type="entry name" value="ABC_transporter-like_CS"/>
</dbReference>
<dbReference type="Proteomes" id="UP000636264">
    <property type="component" value="Unassembled WGS sequence"/>
</dbReference>
<evidence type="ECO:0000256" key="6">
    <source>
        <dbReference type="ARBA" id="ARBA00022840"/>
    </source>
</evidence>
<organism evidence="8 9">
    <name type="scientific">Nitratireductor aestuarii</name>
    <dbReference type="NCBI Taxonomy" id="1735103"/>
    <lineage>
        <taxon>Bacteria</taxon>
        <taxon>Pseudomonadati</taxon>
        <taxon>Pseudomonadota</taxon>
        <taxon>Alphaproteobacteria</taxon>
        <taxon>Hyphomicrobiales</taxon>
        <taxon>Phyllobacteriaceae</taxon>
        <taxon>Nitratireductor</taxon>
    </lineage>
</organism>